<evidence type="ECO:0000256" key="2">
    <source>
        <dbReference type="SAM" id="Phobius"/>
    </source>
</evidence>
<proteinExistence type="predicted"/>
<evidence type="ECO:0000313" key="4">
    <source>
        <dbReference type="EMBL" id="CAF3832447.1"/>
    </source>
</evidence>
<keyword evidence="2" id="KW-0472">Membrane</keyword>
<feature type="compositionally biased region" description="Low complexity" evidence="1">
    <location>
        <begin position="101"/>
        <end position="114"/>
    </location>
</feature>
<evidence type="ECO:0000313" key="5">
    <source>
        <dbReference type="Proteomes" id="UP000663891"/>
    </source>
</evidence>
<organism evidence="3 5">
    <name type="scientific">Adineta steineri</name>
    <dbReference type="NCBI Taxonomy" id="433720"/>
    <lineage>
        <taxon>Eukaryota</taxon>
        <taxon>Metazoa</taxon>
        <taxon>Spiralia</taxon>
        <taxon>Gnathifera</taxon>
        <taxon>Rotifera</taxon>
        <taxon>Eurotatoria</taxon>
        <taxon>Bdelloidea</taxon>
        <taxon>Adinetida</taxon>
        <taxon>Adinetidae</taxon>
        <taxon>Adineta</taxon>
    </lineage>
</organism>
<feature type="transmembrane region" description="Helical" evidence="2">
    <location>
        <begin position="49"/>
        <end position="71"/>
    </location>
</feature>
<name>A0A814NTI8_9BILA</name>
<dbReference type="EMBL" id="CAJNON010000201">
    <property type="protein sequence ID" value="CAF1096276.1"/>
    <property type="molecule type" value="Genomic_DNA"/>
</dbReference>
<dbReference type="OrthoDB" id="10053926at2759"/>
<protein>
    <submittedName>
        <fullName evidence="3">Uncharacterized protein</fullName>
    </submittedName>
</protein>
<dbReference type="Proteomes" id="UP000663881">
    <property type="component" value="Unassembled WGS sequence"/>
</dbReference>
<keyword evidence="2" id="KW-1133">Transmembrane helix</keyword>
<evidence type="ECO:0000256" key="1">
    <source>
        <dbReference type="SAM" id="MobiDB-lite"/>
    </source>
</evidence>
<accession>A0A814NTI8</accession>
<gene>
    <name evidence="4" type="ORF">OKA104_LOCUS20377</name>
    <name evidence="3" type="ORF">VCS650_LOCUS19840</name>
</gene>
<sequence>MNSLESDDEDMSIVKVSLNVTETTNKTLNGSLPKTFMKSTNDDSSISNILIGIGLVTVILIGIVIVMKMIYMCYKMWKQEDDDEDDNKKNQTKKSPLLPTSNSKVVRRNSSVRNPAAPMRRSSLLIETQMELRNKRLSQTFSNTPPIVKKP</sequence>
<dbReference type="Proteomes" id="UP000663891">
    <property type="component" value="Unassembled WGS sequence"/>
</dbReference>
<dbReference type="EMBL" id="CAJOAY010001357">
    <property type="protein sequence ID" value="CAF3832447.1"/>
    <property type="molecule type" value="Genomic_DNA"/>
</dbReference>
<evidence type="ECO:0000313" key="3">
    <source>
        <dbReference type="EMBL" id="CAF1096276.1"/>
    </source>
</evidence>
<dbReference type="AlphaFoldDB" id="A0A814NTI8"/>
<keyword evidence="2" id="KW-0812">Transmembrane</keyword>
<comment type="caution">
    <text evidence="3">The sequence shown here is derived from an EMBL/GenBank/DDBJ whole genome shotgun (WGS) entry which is preliminary data.</text>
</comment>
<feature type="region of interest" description="Disordered" evidence="1">
    <location>
        <begin position="81"/>
        <end position="123"/>
    </location>
</feature>
<reference evidence="3" key="1">
    <citation type="submission" date="2021-02" db="EMBL/GenBank/DDBJ databases">
        <authorList>
            <person name="Nowell W R."/>
        </authorList>
    </citation>
    <scope>NUCLEOTIDE SEQUENCE</scope>
</reference>